<evidence type="ECO:0000259" key="1">
    <source>
        <dbReference type="Pfam" id="PF00078"/>
    </source>
</evidence>
<dbReference type="EMBL" id="KN727579">
    <property type="protein sequence ID" value="KIH65386.1"/>
    <property type="molecule type" value="Genomic_DNA"/>
</dbReference>
<dbReference type="InterPro" id="IPR000477">
    <property type="entry name" value="RT_dom"/>
</dbReference>
<gene>
    <name evidence="2" type="ORF">ANCDUO_04295</name>
</gene>
<reference evidence="2 3" key="1">
    <citation type="submission" date="2013-12" db="EMBL/GenBank/DDBJ databases">
        <title>Draft genome of the parsitic nematode Ancylostoma duodenale.</title>
        <authorList>
            <person name="Mitreva M."/>
        </authorList>
    </citation>
    <scope>NUCLEOTIDE SEQUENCE [LARGE SCALE GENOMIC DNA]</scope>
    <source>
        <strain evidence="2 3">Zhejiang</strain>
    </source>
</reference>
<accession>A0A0C2H7J1</accession>
<organism evidence="2 3">
    <name type="scientific">Ancylostoma duodenale</name>
    <dbReference type="NCBI Taxonomy" id="51022"/>
    <lineage>
        <taxon>Eukaryota</taxon>
        <taxon>Metazoa</taxon>
        <taxon>Ecdysozoa</taxon>
        <taxon>Nematoda</taxon>
        <taxon>Chromadorea</taxon>
        <taxon>Rhabditida</taxon>
        <taxon>Rhabditina</taxon>
        <taxon>Rhabditomorpha</taxon>
        <taxon>Strongyloidea</taxon>
        <taxon>Ancylostomatidae</taxon>
        <taxon>Ancylostomatinae</taxon>
        <taxon>Ancylostoma</taxon>
    </lineage>
</organism>
<sequence>MPRAWRETIIVQVFKKKGDVLKCGYYRGIKLISHTMEIYEHLVDKWLREIVEFPEDQFGFVPERSMIDPIFIVRQIMERREYREKGKQIHIAFLDLEKAHDRLPRAHTFV</sequence>
<dbReference type="Proteomes" id="UP000054047">
    <property type="component" value="Unassembled WGS sequence"/>
</dbReference>
<dbReference type="PANTHER" id="PTHR19446">
    <property type="entry name" value="REVERSE TRANSCRIPTASES"/>
    <property type="match status" value="1"/>
</dbReference>
<dbReference type="AlphaFoldDB" id="A0A0C2H7J1"/>
<evidence type="ECO:0000313" key="2">
    <source>
        <dbReference type="EMBL" id="KIH65386.1"/>
    </source>
</evidence>
<dbReference type="Pfam" id="PF00078">
    <property type="entry name" value="RVT_1"/>
    <property type="match status" value="1"/>
</dbReference>
<feature type="domain" description="Reverse transcriptase" evidence="1">
    <location>
        <begin position="15"/>
        <end position="105"/>
    </location>
</feature>
<dbReference type="OrthoDB" id="5858849at2759"/>
<proteinExistence type="predicted"/>
<protein>
    <recommendedName>
        <fullName evidence="1">Reverse transcriptase domain-containing protein</fullName>
    </recommendedName>
</protein>
<name>A0A0C2H7J1_9BILA</name>
<keyword evidence="3" id="KW-1185">Reference proteome</keyword>
<evidence type="ECO:0000313" key="3">
    <source>
        <dbReference type="Proteomes" id="UP000054047"/>
    </source>
</evidence>